<comment type="subcellular location">
    <subcellularLocation>
        <location evidence="1">Endomembrane system</location>
        <topology evidence="1">Multi-pass membrane protein</topology>
    </subcellularLocation>
    <subcellularLocation>
        <location evidence="2">Golgi apparatus membrane</location>
    </subcellularLocation>
</comment>
<evidence type="ECO:0000256" key="3">
    <source>
        <dbReference type="ARBA" id="ARBA00022692"/>
    </source>
</evidence>
<protein>
    <submittedName>
        <fullName evidence="7">Uncharacterized protein</fullName>
    </submittedName>
</protein>
<reference evidence="7" key="1">
    <citation type="submission" date="2020-11" db="EMBL/GenBank/DDBJ databases">
        <authorList>
            <person name="Tran Van P."/>
        </authorList>
    </citation>
    <scope>NUCLEOTIDE SEQUENCE</scope>
</reference>
<evidence type="ECO:0000256" key="5">
    <source>
        <dbReference type="ARBA" id="ARBA00023034"/>
    </source>
</evidence>
<dbReference type="GO" id="GO:0000139">
    <property type="term" value="C:Golgi membrane"/>
    <property type="evidence" value="ECO:0007669"/>
    <property type="project" value="UniProtKB-SubCell"/>
</dbReference>
<dbReference type="OrthoDB" id="19859at2759"/>
<dbReference type="GO" id="GO:0046873">
    <property type="term" value="F:metal ion transmembrane transporter activity"/>
    <property type="evidence" value="ECO:0007669"/>
    <property type="project" value="InterPro"/>
</dbReference>
<dbReference type="PANTHER" id="PTHR16133:SF0">
    <property type="entry name" value="ZINC_IRON REGULATED TRANSPORTER-RELATED PROTEIN 102B, ISOFORM E"/>
    <property type="match status" value="1"/>
</dbReference>
<keyword evidence="6" id="KW-0472">Membrane</keyword>
<gene>
    <name evidence="7" type="ORF">CTOB1V02_LOCUS1163</name>
</gene>
<dbReference type="AlphaFoldDB" id="A0A7R8W2K3"/>
<evidence type="ECO:0000256" key="2">
    <source>
        <dbReference type="ARBA" id="ARBA00004394"/>
    </source>
</evidence>
<accession>A0A7R8W2K3</accession>
<keyword evidence="4" id="KW-1133">Transmembrane helix</keyword>
<evidence type="ECO:0000256" key="6">
    <source>
        <dbReference type="ARBA" id="ARBA00023136"/>
    </source>
</evidence>
<keyword evidence="5" id="KW-0333">Golgi apparatus</keyword>
<evidence type="ECO:0000256" key="1">
    <source>
        <dbReference type="ARBA" id="ARBA00004127"/>
    </source>
</evidence>
<dbReference type="InterPro" id="IPR045891">
    <property type="entry name" value="ZIP9"/>
</dbReference>
<dbReference type="PANTHER" id="PTHR16133">
    <property type="entry name" value="SOLUTE CARRIER FAMILY 39 ZINC TRANSPORTER , MEMBER 9-RELATED"/>
    <property type="match status" value="1"/>
</dbReference>
<name>A0A7R8W2K3_9CRUS</name>
<evidence type="ECO:0000313" key="7">
    <source>
        <dbReference type="EMBL" id="CAD7223169.1"/>
    </source>
</evidence>
<dbReference type="EMBL" id="OB660162">
    <property type="protein sequence ID" value="CAD7223169.1"/>
    <property type="molecule type" value="Genomic_DNA"/>
</dbReference>
<dbReference type="InterPro" id="IPR003689">
    <property type="entry name" value="ZIP"/>
</dbReference>
<dbReference type="Pfam" id="PF02535">
    <property type="entry name" value="Zip"/>
    <property type="match status" value="1"/>
</dbReference>
<sequence>MCALSSTVDGIALGAAASTKHQDTELIVFLAIMLHKAPAAFGLVTFLMHSGMDRVKIRRHLLIFSLAAPILAIVTFIFVGLKSNGSVVSQESTGSAMLFSAGTFLYVATVHVLPEVSQPSGGLKMSEVFLFTMGIVFPLLISYNHHH</sequence>
<proteinExistence type="predicted"/>
<keyword evidence="3" id="KW-0812">Transmembrane</keyword>
<organism evidence="7">
    <name type="scientific">Cyprideis torosa</name>
    <dbReference type="NCBI Taxonomy" id="163714"/>
    <lineage>
        <taxon>Eukaryota</taxon>
        <taxon>Metazoa</taxon>
        <taxon>Ecdysozoa</taxon>
        <taxon>Arthropoda</taxon>
        <taxon>Crustacea</taxon>
        <taxon>Oligostraca</taxon>
        <taxon>Ostracoda</taxon>
        <taxon>Podocopa</taxon>
        <taxon>Podocopida</taxon>
        <taxon>Cytherocopina</taxon>
        <taxon>Cytheroidea</taxon>
        <taxon>Cytherideidae</taxon>
        <taxon>Cyprideis</taxon>
    </lineage>
</organism>
<dbReference type="GO" id="GO:0006829">
    <property type="term" value="P:zinc ion transport"/>
    <property type="evidence" value="ECO:0007669"/>
    <property type="project" value="InterPro"/>
</dbReference>
<evidence type="ECO:0000256" key="4">
    <source>
        <dbReference type="ARBA" id="ARBA00022989"/>
    </source>
</evidence>